<evidence type="ECO:0000313" key="2">
    <source>
        <dbReference type="Proteomes" id="UP000279228"/>
    </source>
</evidence>
<keyword evidence="2" id="KW-1185">Reference proteome</keyword>
<reference evidence="1 2" key="1">
    <citation type="submission" date="2018-10" db="EMBL/GenBank/DDBJ databases">
        <title>Pseudomonas songnenensis NEAU-ST5-5(T) genome.</title>
        <authorList>
            <person name="Pengp J."/>
            <person name="Liu Z.-P."/>
        </authorList>
    </citation>
    <scope>NUCLEOTIDE SEQUENCE [LARGE SCALE GENOMIC DNA]</scope>
    <source>
        <strain evidence="1 2">NEAU-ST5-5</strain>
    </source>
</reference>
<comment type="caution">
    <text evidence="1">The sequence shown here is derived from an EMBL/GenBank/DDBJ whole genome shotgun (WGS) entry which is preliminary data.</text>
</comment>
<dbReference type="Proteomes" id="UP000279228">
    <property type="component" value="Unassembled WGS sequence"/>
</dbReference>
<organism evidence="1 2">
    <name type="scientific">Pseudomonas songnenensis</name>
    <dbReference type="NCBI Taxonomy" id="1176259"/>
    <lineage>
        <taxon>Bacteria</taxon>
        <taxon>Pseudomonadati</taxon>
        <taxon>Pseudomonadota</taxon>
        <taxon>Gammaproteobacteria</taxon>
        <taxon>Pseudomonadales</taxon>
        <taxon>Pseudomonadaceae</taxon>
        <taxon>Pseudomonas</taxon>
    </lineage>
</organism>
<gene>
    <name evidence="1" type="ORF">EA798_00380</name>
</gene>
<dbReference type="EMBL" id="RFFN01000001">
    <property type="protein sequence ID" value="RMH99164.1"/>
    <property type="molecule type" value="Genomic_DNA"/>
</dbReference>
<evidence type="ECO:0008006" key="3">
    <source>
        <dbReference type="Google" id="ProtNLM"/>
    </source>
</evidence>
<evidence type="ECO:0000313" key="1">
    <source>
        <dbReference type="EMBL" id="RMH99164.1"/>
    </source>
</evidence>
<accession>A0ABX9V096</accession>
<proteinExistence type="predicted"/>
<sequence length="108" mass="12118">MDARSDRITISELLGSLVSPCWATHFFQSRLPGREKSRQKRWPLHPDWASPVRCARLPSFHRRSGGRRTRAIHGPLSRGRLVLSRHPCRSLPYATIALGLLKGANGVA</sequence>
<protein>
    <recommendedName>
        <fullName evidence="3">DUF1534 domain-containing protein</fullName>
    </recommendedName>
</protein>
<name>A0ABX9V096_9PSED</name>